<feature type="compositionally biased region" description="Basic and acidic residues" evidence="1">
    <location>
        <begin position="239"/>
        <end position="252"/>
    </location>
</feature>
<comment type="caution">
    <text evidence="2">The sequence shown here is derived from an EMBL/GenBank/DDBJ whole genome shotgun (WGS) entry which is preliminary data.</text>
</comment>
<reference evidence="2 3" key="1">
    <citation type="submission" date="2020-08" db="EMBL/GenBank/DDBJ databases">
        <title>Genome public.</title>
        <authorList>
            <person name="Liu C."/>
            <person name="Sun Q."/>
        </authorList>
    </citation>
    <scope>NUCLEOTIDE SEQUENCE [LARGE SCALE GENOMIC DNA]</scope>
    <source>
        <strain evidence="2 3">BX2</strain>
    </source>
</reference>
<evidence type="ECO:0000256" key="1">
    <source>
        <dbReference type="SAM" id="MobiDB-lite"/>
    </source>
</evidence>
<dbReference type="RefSeq" id="WP_186959218.1">
    <property type="nucleotide sequence ID" value="NZ_JACOOI010000008.1"/>
</dbReference>
<feature type="region of interest" description="Disordered" evidence="1">
    <location>
        <begin position="234"/>
        <end position="270"/>
    </location>
</feature>
<sequence length="270" mass="30502">MATIQSVPKTKFTQSEWLNFCIFIVNYLNASNFSVLKFDKESKLFNAKVDQFDGSLNKISKADYSLRSKELKKKINASRIGFYNLVKGELSSEDAETAAAAAIIFEVLKKYTNMGRMKYNDILKFLNNLIKECESDKYKTYIEKLNLMKRVTGLKTLYNEAMELESSLFDDEGLNKRKRKATITRLELNDAYEKLVKRLNALALIDGDADYLELFGWWNALIDKYRTVISSRIGTGKGGKTDDGEEAQHDPDSGTEEGGGSGGGDRPEIE</sequence>
<keyword evidence="3" id="KW-1185">Reference proteome</keyword>
<organism evidence="2 3">
    <name type="scientific">Parabacteroides segnis</name>
    <dbReference type="NCBI Taxonomy" id="2763058"/>
    <lineage>
        <taxon>Bacteria</taxon>
        <taxon>Pseudomonadati</taxon>
        <taxon>Bacteroidota</taxon>
        <taxon>Bacteroidia</taxon>
        <taxon>Bacteroidales</taxon>
        <taxon>Tannerellaceae</taxon>
        <taxon>Parabacteroides</taxon>
    </lineage>
</organism>
<proteinExistence type="predicted"/>
<gene>
    <name evidence="2" type="ORF">H8S77_09505</name>
</gene>
<name>A0ABR7E216_9BACT</name>
<dbReference type="Pfam" id="PF19775">
    <property type="entry name" value="DUF6261"/>
    <property type="match status" value="1"/>
</dbReference>
<evidence type="ECO:0000313" key="3">
    <source>
        <dbReference type="Proteomes" id="UP000644010"/>
    </source>
</evidence>
<protein>
    <submittedName>
        <fullName evidence="2">Uncharacterized protein</fullName>
    </submittedName>
</protein>
<dbReference type="Proteomes" id="UP000644010">
    <property type="component" value="Unassembled WGS sequence"/>
</dbReference>
<dbReference type="EMBL" id="JACOOI010000008">
    <property type="protein sequence ID" value="MBC5643119.1"/>
    <property type="molecule type" value="Genomic_DNA"/>
</dbReference>
<dbReference type="InterPro" id="IPR046228">
    <property type="entry name" value="DUF6261"/>
</dbReference>
<accession>A0ABR7E216</accession>
<evidence type="ECO:0000313" key="2">
    <source>
        <dbReference type="EMBL" id="MBC5643119.1"/>
    </source>
</evidence>